<evidence type="ECO:0000313" key="3">
    <source>
        <dbReference type="EMBL" id="EDV37381.1"/>
    </source>
</evidence>
<sequence>MQNAKSGKPASFKYGPAVRIGIAVLVLHTVGWLGWKAVNQGADSKEAAKTANAKQEELRAALQQK</sequence>
<dbReference type="HOGENOM" id="CLU_2852056_0_0_1"/>
<dbReference type="Proteomes" id="UP000007801">
    <property type="component" value="Unassembled WGS sequence"/>
</dbReference>
<keyword evidence="4" id="KW-1185">Reference proteome</keyword>
<keyword evidence="2" id="KW-1133">Transmembrane helix</keyword>
<evidence type="ECO:0000256" key="1">
    <source>
        <dbReference type="SAM" id="MobiDB-lite"/>
    </source>
</evidence>
<reference evidence="3 4" key="1">
    <citation type="journal article" date="2007" name="Nature">
        <title>Evolution of genes and genomes on the Drosophila phylogeny.</title>
        <authorList>
            <consortium name="Drosophila 12 Genomes Consortium"/>
            <person name="Clark A.G."/>
            <person name="Eisen M.B."/>
            <person name="Smith D.R."/>
            <person name="Bergman C.M."/>
            <person name="Oliver B."/>
            <person name="Markow T.A."/>
            <person name="Kaufman T.C."/>
            <person name="Kellis M."/>
            <person name="Gelbart W."/>
            <person name="Iyer V.N."/>
            <person name="Pollard D.A."/>
            <person name="Sackton T.B."/>
            <person name="Larracuente A.M."/>
            <person name="Singh N.D."/>
            <person name="Abad J.P."/>
            <person name="Abt D.N."/>
            <person name="Adryan B."/>
            <person name="Aguade M."/>
            <person name="Akashi H."/>
            <person name="Anderson W.W."/>
            <person name="Aquadro C.F."/>
            <person name="Ardell D.H."/>
            <person name="Arguello R."/>
            <person name="Artieri C.G."/>
            <person name="Barbash D.A."/>
            <person name="Barker D."/>
            <person name="Barsanti P."/>
            <person name="Batterham P."/>
            <person name="Batzoglou S."/>
            <person name="Begun D."/>
            <person name="Bhutkar A."/>
            <person name="Blanco E."/>
            <person name="Bosak S.A."/>
            <person name="Bradley R.K."/>
            <person name="Brand A.D."/>
            <person name="Brent M.R."/>
            <person name="Brooks A.N."/>
            <person name="Brown R.H."/>
            <person name="Butlin R.K."/>
            <person name="Caggese C."/>
            <person name="Calvi B.R."/>
            <person name="Bernardo de Carvalho A."/>
            <person name="Caspi A."/>
            <person name="Castrezana S."/>
            <person name="Celniker S.E."/>
            <person name="Chang J.L."/>
            <person name="Chapple C."/>
            <person name="Chatterji S."/>
            <person name="Chinwalla A."/>
            <person name="Civetta A."/>
            <person name="Clifton S.W."/>
            <person name="Comeron J.M."/>
            <person name="Costello J.C."/>
            <person name="Coyne J.A."/>
            <person name="Daub J."/>
            <person name="David R.G."/>
            <person name="Delcher A.L."/>
            <person name="Delehaunty K."/>
            <person name="Do C.B."/>
            <person name="Ebling H."/>
            <person name="Edwards K."/>
            <person name="Eickbush T."/>
            <person name="Evans J.D."/>
            <person name="Filipski A."/>
            <person name="Findeiss S."/>
            <person name="Freyhult E."/>
            <person name="Fulton L."/>
            <person name="Fulton R."/>
            <person name="Garcia A.C."/>
            <person name="Gardiner A."/>
            <person name="Garfield D.A."/>
            <person name="Garvin B.E."/>
            <person name="Gibson G."/>
            <person name="Gilbert D."/>
            <person name="Gnerre S."/>
            <person name="Godfrey J."/>
            <person name="Good R."/>
            <person name="Gotea V."/>
            <person name="Gravely B."/>
            <person name="Greenberg A.J."/>
            <person name="Griffiths-Jones S."/>
            <person name="Gross S."/>
            <person name="Guigo R."/>
            <person name="Gustafson E.A."/>
            <person name="Haerty W."/>
            <person name="Hahn M.W."/>
            <person name="Halligan D.L."/>
            <person name="Halpern A.L."/>
            <person name="Halter G.M."/>
            <person name="Han M.V."/>
            <person name="Heger A."/>
            <person name="Hillier L."/>
            <person name="Hinrichs A.S."/>
            <person name="Holmes I."/>
            <person name="Hoskins R.A."/>
            <person name="Hubisz M.J."/>
            <person name="Hultmark D."/>
            <person name="Huntley M.A."/>
            <person name="Jaffe D.B."/>
            <person name="Jagadeeshan S."/>
            <person name="Jeck W.R."/>
            <person name="Johnson J."/>
            <person name="Jones C.D."/>
            <person name="Jordan W.C."/>
            <person name="Karpen G.H."/>
            <person name="Kataoka E."/>
            <person name="Keightley P.D."/>
            <person name="Kheradpour P."/>
            <person name="Kirkness E.F."/>
            <person name="Koerich L.B."/>
            <person name="Kristiansen K."/>
            <person name="Kudrna D."/>
            <person name="Kulathinal R.J."/>
            <person name="Kumar S."/>
            <person name="Kwok R."/>
            <person name="Lander E."/>
            <person name="Langley C.H."/>
            <person name="Lapoint R."/>
            <person name="Lazzaro B.P."/>
            <person name="Lee S.J."/>
            <person name="Levesque L."/>
            <person name="Li R."/>
            <person name="Lin C.F."/>
            <person name="Lin M.F."/>
            <person name="Lindblad-Toh K."/>
            <person name="Llopart A."/>
            <person name="Long M."/>
            <person name="Low L."/>
            <person name="Lozovsky E."/>
            <person name="Lu J."/>
            <person name="Luo M."/>
            <person name="Machado C.A."/>
            <person name="Makalowski W."/>
            <person name="Marzo M."/>
            <person name="Matsuda M."/>
            <person name="Matzkin L."/>
            <person name="McAllister B."/>
            <person name="McBride C.S."/>
            <person name="McKernan B."/>
            <person name="McKernan K."/>
            <person name="Mendez-Lago M."/>
            <person name="Minx P."/>
            <person name="Mollenhauer M.U."/>
            <person name="Montooth K."/>
            <person name="Mount S.M."/>
            <person name="Mu X."/>
            <person name="Myers E."/>
            <person name="Negre B."/>
            <person name="Newfeld S."/>
            <person name="Nielsen R."/>
            <person name="Noor M.A."/>
            <person name="O'Grady P."/>
            <person name="Pachter L."/>
            <person name="Papaceit M."/>
            <person name="Parisi M.J."/>
            <person name="Parisi M."/>
            <person name="Parts L."/>
            <person name="Pedersen J.S."/>
            <person name="Pesole G."/>
            <person name="Phillippy A.M."/>
            <person name="Ponting C.P."/>
            <person name="Pop M."/>
            <person name="Porcelli D."/>
            <person name="Powell J.R."/>
            <person name="Prohaska S."/>
            <person name="Pruitt K."/>
            <person name="Puig M."/>
            <person name="Quesneville H."/>
            <person name="Ram K.R."/>
            <person name="Rand D."/>
            <person name="Rasmussen M.D."/>
            <person name="Reed L.K."/>
            <person name="Reenan R."/>
            <person name="Reily A."/>
            <person name="Remington K.A."/>
            <person name="Rieger T.T."/>
            <person name="Ritchie M.G."/>
            <person name="Robin C."/>
            <person name="Rogers Y.H."/>
            <person name="Rohde C."/>
            <person name="Rozas J."/>
            <person name="Rubenfield M.J."/>
            <person name="Ruiz A."/>
            <person name="Russo S."/>
            <person name="Salzberg S.L."/>
            <person name="Sanchez-Gracia A."/>
            <person name="Saranga D.J."/>
            <person name="Sato H."/>
            <person name="Schaeffer S.W."/>
            <person name="Schatz M.C."/>
            <person name="Schlenke T."/>
            <person name="Schwartz R."/>
            <person name="Segarra C."/>
            <person name="Singh R.S."/>
            <person name="Sirot L."/>
            <person name="Sirota M."/>
            <person name="Sisneros N.B."/>
            <person name="Smith C.D."/>
            <person name="Smith T.F."/>
            <person name="Spieth J."/>
            <person name="Stage D.E."/>
            <person name="Stark A."/>
            <person name="Stephan W."/>
            <person name="Strausberg R.L."/>
            <person name="Strempel S."/>
            <person name="Sturgill D."/>
            <person name="Sutton G."/>
            <person name="Sutton G.G."/>
            <person name="Tao W."/>
            <person name="Teichmann S."/>
            <person name="Tobari Y.N."/>
            <person name="Tomimura Y."/>
            <person name="Tsolas J.M."/>
            <person name="Valente V.L."/>
            <person name="Venter E."/>
            <person name="Venter J.C."/>
            <person name="Vicario S."/>
            <person name="Vieira F.G."/>
            <person name="Vilella A.J."/>
            <person name="Villasante A."/>
            <person name="Walenz B."/>
            <person name="Wang J."/>
            <person name="Wasserman M."/>
            <person name="Watts T."/>
            <person name="Wilson D."/>
            <person name="Wilson R.K."/>
            <person name="Wing R.A."/>
            <person name="Wolfner M.F."/>
            <person name="Wong A."/>
            <person name="Wong G.K."/>
            <person name="Wu C.I."/>
            <person name="Wu G."/>
            <person name="Yamamoto D."/>
            <person name="Yang H.P."/>
            <person name="Yang S.P."/>
            <person name="Yorke J.A."/>
            <person name="Yoshida K."/>
            <person name="Zdobnov E."/>
            <person name="Zhang P."/>
            <person name="Zhang Y."/>
            <person name="Zimin A.V."/>
            <person name="Baldwin J."/>
            <person name="Abdouelleil A."/>
            <person name="Abdulkadir J."/>
            <person name="Abebe A."/>
            <person name="Abera B."/>
            <person name="Abreu J."/>
            <person name="Acer S.C."/>
            <person name="Aftuck L."/>
            <person name="Alexander A."/>
            <person name="An P."/>
            <person name="Anderson E."/>
            <person name="Anderson S."/>
            <person name="Arachi H."/>
            <person name="Azer M."/>
            <person name="Bachantsang P."/>
            <person name="Barry A."/>
            <person name="Bayul T."/>
            <person name="Berlin A."/>
            <person name="Bessette D."/>
            <person name="Bloom T."/>
            <person name="Blye J."/>
            <person name="Boguslavskiy L."/>
            <person name="Bonnet C."/>
            <person name="Boukhgalter B."/>
            <person name="Bourzgui I."/>
            <person name="Brown A."/>
            <person name="Cahill P."/>
            <person name="Channer S."/>
            <person name="Cheshatsang Y."/>
            <person name="Chuda L."/>
            <person name="Citroen M."/>
            <person name="Collymore A."/>
            <person name="Cooke P."/>
            <person name="Costello M."/>
            <person name="D'Aco K."/>
            <person name="Daza R."/>
            <person name="De Haan G."/>
            <person name="DeGray S."/>
            <person name="DeMaso C."/>
            <person name="Dhargay N."/>
            <person name="Dooley K."/>
            <person name="Dooley E."/>
            <person name="Doricent M."/>
            <person name="Dorje P."/>
            <person name="Dorjee K."/>
            <person name="Dupes A."/>
            <person name="Elong R."/>
            <person name="Falk J."/>
            <person name="Farina A."/>
            <person name="Faro S."/>
            <person name="Ferguson D."/>
            <person name="Fisher S."/>
            <person name="Foley C.D."/>
            <person name="Franke A."/>
            <person name="Friedrich D."/>
            <person name="Gadbois L."/>
            <person name="Gearin G."/>
            <person name="Gearin C.R."/>
            <person name="Giannoukos G."/>
            <person name="Goode T."/>
            <person name="Graham J."/>
            <person name="Grandbois E."/>
            <person name="Grewal S."/>
            <person name="Gyaltsen K."/>
            <person name="Hafez N."/>
            <person name="Hagos B."/>
            <person name="Hall J."/>
            <person name="Henson C."/>
            <person name="Hollinger A."/>
            <person name="Honan T."/>
            <person name="Huard M.D."/>
            <person name="Hughes L."/>
            <person name="Hurhula B."/>
            <person name="Husby M.E."/>
            <person name="Kamat A."/>
            <person name="Kanga B."/>
            <person name="Kashin S."/>
            <person name="Khazanovich D."/>
            <person name="Kisner P."/>
            <person name="Lance K."/>
            <person name="Lara M."/>
            <person name="Lee W."/>
            <person name="Lennon N."/>
            <person name="Letendre F."/>
            <person name="LeVine R."/>
            <person name="Lipovsky A."/>
            <person name="Liu X."/>
            <person name="Liu J."/>
            <person name="Liu S."/>
            <person name="Lokyitsang T."/>
            <person name="Lokyitsang Y."/>
            <person name="Lubonja R."/>
            <person name="Lui A."/>
            <person name="MacDonald P."/>
            <person name="Magnisalis V."/>
            <person name="Maru K."/>
            <person name="Matthews C."/>
            <person name="McCusker W."/>
            <person name="McDonough S."/>
            <person name="Mehta T."/>
            <person name="Meldrim J."/>
            <person name="Meneus L."/>
            <person name="Mihai O."/>
            <person name="Mihalev A."/>
            <person name="Mihova T."/>
            <person name="Mittelman R."/>
            <person name="Mlenga V."/>
            <person name="Montmayeur A."/>
            <person name="Mulrain L."/>
            <person name="Navidi A."/>
            <person name="Naylor J."/>
            <person name="Negash T."/>
            <person name="Nguyen T."/>
            <person name="Nguyen N."/>
            <person name="Nicol R."/>
            <person name="Norbu C."/>
            <person name="Norbu N."/>
            <person name="Novod N."/>
            <person name="O'Neill B."/>
            <person name="Osman S."/>
            <person name="Markiewicz E."/>
            <person name="Oyono O.L."/>
            <person name="Patti C."/>
            <person name="Phunkhang P."/>
            <person name="Pierre F."/>
            <person name="Priest M."/>
            <person name="Raghuraman S."/>
            <person name="Rege F."/>
            <person name="Reyes R."/>
            <person name="Rise C."/>
            <person name="Rogov P."/>
            <person name="Ross K."/>
            <person name="Ryan E."/>
            <person name="Settipalli S."/>
            <person name="Shea T."/>
            <person name="Sherpa N."/>
            <person name="Shi L."/>
            <person name="Shih D."/>
            <person name="Sparrow T."/>
            <person name="Spaulding J."/>
            <person name="Stalker J."/>
            <person name="Stange-Thomann N."/>
            <person name="Stavropoulos S."/>
            <person name="Stone C."/>
            <person name="Strader C."/>
            <person name="Tesfaye S."/>
            <person name="Thomson T."/>
            <person name="Thoulutsang Y."/>
            <person name="Thoulutsang D."/>
            <person name="Topham K."/>
            <person name="Topping I."/>
            <person name="Tsamla T."/>
            <person name="Vassiliev H."/>
            <person name="Vo A."/>
            <person name="Wangchuk T."/>
            <person name="Wangdi T."/>
            <person name="Weiand M."/>
            <person name="Wilkinson J."/>
            <person name="Wilson A."/>
            <person name="Yadav S."/>
            <person name="Young G."/>
            <person name="Yu Q."/>
            <person name="Zembek L."/>
            <person name="Zhong D."/>
            <person name="Zimmer A."/>
            <person name="Zwirko Z."/>
            <person name="Jaffe D.B."/>
            <person name="Alvarez P."/>
            <person name="Brockman W."/>
            <person name="Butler J."/>
            <person name="Chin C."/>
            <person name="Gnerre S."/>
            <person name="Grabherr M."/>
            <person name="Kleber M."/>
            <person name="Mauceli E."/>
            <person name="MacCallum I."/>
        </authorList>
    </citation>
    <scope>NUCLEOTIDE SEQUENCE [LARGE SCALE GENOMIC DNA]</scope>
    <source>
        <strain evidence="4">Tucson 14024-0371.13</strain>
    </source>
</reference>
<proteinExistence type="predicted"/>
<evidence type="ECO:0000256" key="2">
    <source>
        <dbReference type="SAM" id="Phobius"/>
    </source>
</evidence>
<protein>
    <submittedName>
        <fullName evidence="3">Uncharacterized protein</fullName>
    </submittedName>
</protein>
<keyword evidence="2" id="KW-0812">Transmembrane</keyword>
<dbReference type="OrthoDB" id="7832247at2759"/>
<keyword evidence="2" id="KW-0472">Membrane</keyword>
<feature type="compositionally biased region" description="Basic and acidic residues" evidence="1">
    <location>
        <begin position="44"/>
        <end position="59"/>
    </location>
</feature>
<evidence type="ECO:0000313" key="4">
    <source>
        <dbReference type="Proteomes" id="UP000007801"/>
    </source>
</evidence>
<dbReference type="EMBL" id="CH902619">
    <property type="protein sequence ID" value="EDV37381.1"/>
    <property type="molecule type" value="Genomic_DNA"/>
</dbReference>
<name>B3MD48_DROAN</name>
<dbReference type="AlphaFoldDB" id="B3MD48"/>
<accession>B3MD48</accession>
<dbReference type="InParanoid" id="B3MD48"/>
<feature type="region of interest" description="Disordered" evidence="1">
    <location>
        <begin position="44"/>
        <end position="65"/>
    </location>
</feature>
<gene>
    <name evidence="3" type="primary">Dana\GF13418</name>
    <name evidence="3" type="synonym">dana_GLEANR_13433</name>
    <name evidence="3" type="ORF">GF13418</name>
</gene>
<dbReference type="OMA" id="IGWSAIS"/>
<dbReference type="KEGG" id="dan:6496260"/>
<dbReference type="PhylomeDB" id="B3MD48"/>
<feature type="transmembrane region" description="Helical" evidence="2">
    <location>
        <begin position="16"/>
        <end position="35"/>
    </location>
</feature>
<organism evidence="3 4">
    <name type="scientific">Drosophila ananassae</name>
    <name type="common">Fruit fly</name>
    <dbReference type="NCBI Taxonomy" id="7217"/>
    <lineage>
        <taxon>Eukaryota</taxon>
        <taxon>Metazoa</taxon>
        <taxon>Ecdysozoa</taxon>
        <taxon>Arthropoda</taxon>
        <taxon>Hexapoda</taxon>
        <taxon>Insecta</taxon>
        <taxon>Pterygota</taxon>
        <taxon>Neoptera</taxon>
        <taxon>Endopterygota</taxon>
        <taxon>Diptera</taxon>
        <taxon>Brachycera</taxon>
        <taxon>Muscomorpha</taxon>
        <taxon>Ephydroidea</taxon>
        <taxon>Drosophilidae</taxon>
        <taxon>Drosophila</taxon>
        <taxon>Sophophora</taxon>
    </lineage>
</organism>
<dbReference type="GeneID" id="6496260"/>